<dbReference type="Proteomes" id="UP000324222">
    <property type="component" value="Unassembled WGS sequence"/>
</dbReference>
<sequence>MTYELDLEKLNKPKLTFLCILYPSCPLTNLEHGGGSDSGISKWIRGANTAGIEGTLGEAGAEGVQEGDHETEQLQGGEPILAVIEMVRDEEGVCKDEARDTNACFAITPTSSGLLEPVRTGVHLVDRCVVSTAKYIENQLDTEGHQLGPRELPGLSGGGGGGGRREEKILVLLDVVGFGDEFPPCLSLLCVHGSCQSGGHEGGAQESHEGRPHSLS</sequence>
<comment type="caution">
    <text evidence="2">The sequence shown here is derived from an EMBL/GenBank/DDBJ whole genome shotgun (WGS) entry which is preliminary data.</text>
</comment>
<evidence type="ECO:0000313" key="2">
    <source>
        <dbReference type="EMBL" id="MPC29368.1"/>
    </source>
</evidence>
<dbReference type="EMBL" id="VSRR010002060">
    <property type="protein sequence ID" value="MPC29368.1"/>
    <property type="molecule type" value="Genomic_DNA"/>
</dbReference>
<proteinExistence type="predicted"/>
<keyword evidence="3" id="KW-1185">Reference proteome</keyword>
<feature type="region of interest" description="Disordered" evidence="1">
    <location>
        <begin position="141"/>
        <end position="163"/>
    </location>
</feature>
<name>A0A5B7E6E7_PORTR</name>
<accession>A0A5B7E6E7</accession>
<reference evidence="2 3" key="1">
    <citation type="submission" date="2019-05" db="EMBL/GenBank/DDBJ databases">
        <title>Another draft genome of Portunus trituberculatus and its Hox gene families provides insights of decapod evolution.</title>
        <authorList>
            <person name="Jeong J.-H."/>
            <person name="Song I."/>
            <person name="Kim S."/>
            <person name="Choi T."/>
            <person name="Kim D."/>
            <person name="Ryu S."/>
            <person name="Kim W."/>
        </authorList>
    </citation>
    <scope>NUCLEOTIDE SEQUENCE [LARGE SCALE GENOMIC DNA]</scope>
    <source>
        <tissue evidence="2">Muscle</tissue>
    </source>
</reference>
<organism evidence="2 3">
    <name type="scientific">Portunus trituberculatus</name>
    <name type="common">Swimming crab</name>
    <name type="synonym">Neptunus trituberculatus</name>
    <dbReference type="NCBI Taxonomy" id="210409"/>
    <lineage>
        <taxon>Eukaryota</taxon>
        <taxon>Metazoa</taxon>
        <taxon>Ecdysozoa</taxon>
        <taxon>Arthropoda</taxon>
        <taxon>Crustacea</taxon>
        <taxon>Multicrustacea</taxon>
        <taxon>Malacostraca</taxon>
        <taxon>Eumalacostraca</taxon>
        <taxon>Eucarida</taxon>
        <taxon>Decapoda</taxon>
        <taxon>Pleocyemata</taxon>
        <taxon>Brachyura</taxon>
        <taxon>Eubrachyura</taxon>
        <taxon>Portunoidea</taxon>
        <taxon>Portunidae</taxon>
        <taxon>Portuninae</taxon>
        <taxon>Portunus</taxon>
    </lineage>
</organism>
<evidence type="ECO:0000256" key="1">
    <source>
        <dbReference type="SAM" id="MobiDB-lite"/>
    </source>
</evidence>
<dbReference type="AlphaFoldDB" id="A0A5B7E6E7"/>
<protein>
    <submittedName>
        <fullName evidence="2">Uncharacterized protein</fullName>
    </submittedName>
</protein>
<evidence type="ECO:0000313" key="3">
    <source>
        <dbReference type="Proteomes" id="UP000324222"/>
    </source>
</evidence>
<gene>
    <name evidence="2" type="ORF">E2C01_022596</name>
</gene>